<dbReference type="EMBL" id="JACVFC010000001">
    <property type="protein sequence ID" value="MBC9929053.1"/>
    <property type="molecule type" value="Genomic_DNA"/>
</dbReference>
<proteinExistence type="predicted"/>
<sequence>MKISLFFTLFLIGTLPALAQLLQRVPLIDAEREHNVILKFKDSTLDEFAGISITLYRNGTYDYLQYTCASKLRSEGKWKIKKKLLILESTLQQHNIPVKINNDSNNRFVDSCRIAIVKNLKDELIRPIVHVNNDAIRCLPDLGLCGPVVEHIKRVKVVFQNGLSSKWIPVKKGTERIALTVQLTDTFIETYLVMHRRKFRLAEKY</sequence>
<comment type="caution">
    <text evidence="1">The sequence shown here is derived from an EMBL/GenBank/DDBJ whole genome shotgun (WGS) entry which is preliminary data.</text>
</comment>
<dbReference type="Proteomes" id="UP000659124">
    <property type="component" value="Unassembled WGS sequence"/>
</dbReference>
<evidence type="ECO:0008006" key="3">
    <source>
        <dbReference type="Google" id="ProtNLM"/>
    </source>
</evidence>
<keyword evidence="2" id="KW-1185">Reference proteome</keyword>
<evidence type="ECO:0000313" key="2">
    <source>
        <dbReference type="Proteomes" id="UP000659124"/>
    </source>
</evidence>
<protein>
    <recommendedName>
        <fullName evidence="3">DUF3868 domain-containing protein</fullName>
    </recommendedName>
</protein>
<accession>A0ABR7THR6</accession>
<dbReference type="RefSeq" id="WP_188086206.1">
    <property type="nucleotide sequence ID" value="NZ_JACVFC010000001.1"/>
</dbReference>
<reference evidence="1 2" key="1">
    <citation type="submission" date="2020-09" db="EMBL/GenBank/DDBJ databases">
        <title>Genome sequences of type strains of Chitinophaga qingshengii and Chitinophaga varians.</title>
        <authorList>
            <person name="Kittiwongwattana C."/>
        </authorList>
    </citation>
    <scope>NUCLEOTIDE SEQUENCE [LARGE SCALE GENOMIC DNA]</scope>
    <source>
        <strain evidence="1 2">JCM 30026</strain>
    </source>
</reference>
<evidence type="ECO:0000313" key="1">
    <source>
        <dbReference type="EMBL" id="MBC9929053.1"/>
    </source>
</evidence>
<organism evidence="1 2">
    <name type="scientific">Chitinophaga qingshengii</name>
    <dbReference type="NCBI Taxonomy" id="1569794"/>
    <lineage>
        <taxon>Bacteria</taxon>
        <taxon>Pseudomonadati</taxon>
        <taxon>Bacteroidota</taxon>
        <taxon>Chitinophagia</taxon>
        <taxon>Chitinophagales</taxon>
        <taxon>Chitinophagaceae</taxon>
        <taxon>Chitinophaga</taxon>
    </lineage>
</organism>
<gene>
    <name evidence="1" type="ORF">ICL07_01635</name>
</gene>
<name>A0ABR7THR6_9BACT</name>